<organism evidence="2 3">
    <name type="scientific">Tetraparma gracilis</name>
    <dbReference type="NCBI Taxonomy" id="2962635"/>
    <lineage>
        <taxon>Eukaryota</taxon>
        <taxon>Sar</taxon>
        <taxon>Stramenopiles</taxon>
        <taxon>Ochrophyta</taxon>
        <taxon>Bolidophyceae</taxon>
        <taxon>Parmales</taxon>
        <taxon>Triparmaceae</taxon>
        <taxon>Tetraparma</taxon>
    </lineage>
</organism>
<feature type="non-terminal residue" evidence="2">
    <location>
        <position position="193"/>
    </location>
</feature>
<accession>A0ABQ6N0G3</accession>
<evidence type="ECO:0000313" key="2">
    <source>
        <dbReference type="EMBL" id="GMI37704.1"/>
    </source>
</evidence>
<reference evidence="2 3" key="1">
    <citation type="journal article" date="2023" name="Commun. Biol.">
        <title>Genome analysis of Parmales, the sister group of diatoms, reveals the evolutionary specialization of diatoms from phago-mixotrophs to photoautotrophs.</title>
        <authorList>
            <person name="Ban H."/>
            <person name="Sato S."/>
            <person name="Yoshikawa S."/>
            <person name="Yamada K."/>
            <person name="Nakamura Y."/>
            <person name="Ichinomiya M."/>
            <person name="Sato N."/>
            <person name="Blanc-Mathieu R."/>
            <person name="Endo H."/>
            <person name="Kuwata A."/>
            <person name="Ogata H."/>
        </authorList>
    </citation>
    <scope>NUCLEOTIDE SEQUENCE [LARGE SCALE GENOMIC DNA]</scope>
</reference>
<dbReference type="EMBL" id="BRYB01000785">
    <property type="protein sequence ID" value="GMI37704.1"/>
    <property type="molecule type" value="Genomic_DNA"/>
</dbReference>
<gene>
    <name evidence="2" type="ORF">TeGR_g2607</name>
</gene>
<keyword evidence="3" id="KW-1185">Reference proteome</keyword>
<name>A0ABQ6N0G3_9STRA</name>
<evidence type="ECO:0000256" key="1">
    <source>
        <dbReference type="SAM" id="MobiDB-lite"/>
    </source>
</evidence>
<protein>
    <submittedName>
        <fullName evidence="2">Uncharacterized protein</fullName>
    </submittedName>
</protein>
<evidence type="ECO:0000313" key="3">
    <source>
        <dbReference type="Proteomes" id="UP001165060"/>
    </source>
</evidence>
<sequence length="193" mass="19325">MRSLPLPVSAASLGLAADDAPEIDGGGRRPHGEHGKGGHAYAGHVTLKHAHPESAQRPPAAKRAAAAKRTSSANPLSRAPNPSSGCAAGCAPPSLASPLLNGVLLSSLAAALVARAAPRSPLLKEASAANGSTPLLRGTDESPRTAAAARRNLERAHAVLAALPGPALPGHVLFCARDIAGGDGGKAWELLFE</sequence>
<proteinExistence type="predicted"/>
<feature type="region of interest" description="Disordered" evidence="1">
    <location>
        <begin position="13"/>
        <end position="87"/>
    </location>
</feature>
<feature type="compositionally biased region" description="Basic and acidic residues" evidence="1">
    <location>
        <begin position="25"/>
        <end position="36"/>
    </location>
</feature>
<dbReference type="Proteomes" id="UP001165060">
    <property type="component" value="Unassembled WGS sequence"/>
</dbReference>
<comment type="caution">
    <text evidence="2">The sequence shown here is derived from an EMBL/GenBank/DDBJ whole genome shotgun (WGS) entry which is preliminary data.</text>
</comment>
<feature type="compositionally biased region" description="Low complexity" evidence="1">
    <location>
        <begin position="55"/>
        <end position="73"/>
    </location>
</feature>